<dbReference type="EMBL" id="KI965491">
    <property type="protein sequence ID" value="EUD64701.1"/>
    <property type="molecule type" value="Genomic_DNA"/>
</dbReference>
<feature type="region of interest" description="Disordered" evidence="1">
    <location>
        <begin position="81"/>
        <end position="211"/>
    </location>
</feature>
<dbReference type="OrthoDB" id="10610377at2759"/>
<accession>W7AHG1</accession>
<gene>
    <name evidence="2" type="ORF">C922_04957</name>
</gene>
<feature type="compositionally biased region" description="Acidic residues" evidence="1">
    <location>
        <begin position="189"/>
        <end position="205"/>
    </location>
</feature>
<reference evidence="2 3" key="1">
    <citation type="submission" date="2013-02" db="EMBL/GenBank/DDBJ databases">
        <title>The Genome Sequence of Plasmodium inui San Antonio 1.</title>
        <authorList>
            <consortium name="The Broad Institute Genome Sequencing Platform"/>
            <consortium name="The Broad Institute Genome Sequencing Center for Infectious Disease"/>
            <person name="Neafsey D."/>
            <person name="Cheeseman I."/>
            <person name="Volkman S."/>
            <person name="Adams J."/>
            <person name="Walker B."/>
            <person name="Young S.K."/>
            <person name="Zeng Q."/>
            <person name="Gargeya S."/>
            <person name="Fitzgerald M."/>
            <person name="Haas B."/>
            <person name="Abouelleil A."/>
            <person name="Alvarado L."/>
            <person name="Arachchi H.M."/>
            <person name="Berlin A.M."/>
            <person name="Chapman S.B."/>
            <person name="Dewar J."/>
            <person name="Goldberg J."/>
            <person name="Griggs A."/>
            <person name="Gujja S."/>
            <person name="Hansen M."/>
            <person name="Howarth C."/>
            <person name="Imamovic A."/>
            <person name="Larimer J."/>
            <person name="McCowan C."/>
            <person name="Murphy C."/>
            <person name="Neiman D."/>
            <person name="Pearson M."/>
            <person name="Priest M."/>
            <person name="Roberts A."/>
            <person name="Saif S."/>
            <person name="Shea T."/>
            <person name="Sisk P."/>
            <person name="Sykes S."/>
            <person name="Wortman J."/>
            <person name="Nusbaum C."/>
            <person name="Birren B."/>
        </authorList>
    </citation>
    <scope>NUCLEOTIDE SEQUENCE [LARGE SCALE GENOMIC DNA]</scope>
    <source>
        <strain evidence="2 3">San Antonio 1</strain>
    </source>
</reference>
<name>W7AHG1_9APIC</name>
<evidence type="ECO:0000313" key="2">
    <source>
        <dbReference type="EMBL" id="EUD64701.1"/>
    </source>
</evidence>
<dbReference type="VEuPathDB" id="PlasmoDB:C922_04957"/>
<dbReference type="Proteomes" id="UP000030640">
    <property type="component" value="Unassembled WGS sequence"/>
</dbReference>
<keyword evidence="3" id="KW-1185">Reference proteome</keyword>
<organism evidence="2 3">
    <name type="scientific">Plasmodium inui San Antonio 1</name>
    <dbReference type="NCBI Taxonomy" id="1237626"/>
    <lineage>
        <taxon>Eukaryota</taxon>
        <taxon>Sar</taxon>
        <taxon>Alveolata</taxon>
        <taxon>Apicomplexa</taxon>
        <taxon>Aconoidasida</taxon>
        <taxon>Haemosporida</taxon>
        <taxon>Plasmodiidae</taxon>
        <taxon>Plasmodium</taxon>
        <taxon>Plasmodium (Plasmodium)</taxon>
    </lineage>
</organism>
<feature type="compositionally biased region" description="Acidic residues" evidence="1">
    <location>
        <begin position="156"/>
        <end position="179"/>
    </location>
</feature>
<evidence type="ECO:0000313" key="3">
    <source>
        <dbReference type="Proteomes" id="UP000030640"/>
    </source>
</evidence>
<dbReference type="AlphaFoldDB" id="W7AHG1"/>
<protein>
    <submittedName>
        <fullName evidence="2">Uncharacterized protein</fullName>
    </submittedName>
</protein>
<feature type="compositionally biased region" description="Basic and acidic residues" evidence="1">
    <location>
        <begin position="18"/>
        <end position="30"/>
    </location>
</feature>
<feature type="compositionally biased region" description="Basic and acidic residues" evidence="1">
    <location>
        <begin position="123"/>
        <end position="155"/>
    </location>
</feature>
<proteinExistence type="predicted"/>
<sequence length="211" mass="23859">MRHDTLGGDLSPQVEDLEEKHNREVSEKSRPMAQSYNEEEDGIISAGEEDRFSEYEKYLNAQSSRKDQKNYENRVRSYLQKYKRVSKGDKNEQLDDEVVSDVICPQGESPGGKKFPGEENPPAEEKSNDDSSSTEPKEDLKKEPLSMDTDTKYLYDEGESSLEFDEDPEEVENLIETDGLETPVGDVATNEEESEDVGDNQDEVEVSASTE</sequence>
<dbReference type="GeneID" id="20040231"/>
<evidence type="ECO:0000256" key="1">
    <source>
        <dbReference type="SAM" id="MobiDB-lite"/>
    </source>
</evidence>
<feature type="region of interest" description="Disordered" evidence="1">
    <location>
        <begin position="1"/>
        <end position="49"/>
    </location>
</feature>
<dbReference type="RefSeq" id="XP_008818753.1">
    <property type="nucleotide sequence ID" value="XM_008820531.1"/>
</dbReference>